<accession>A0A3S0SKE7</accession>
<dbReference type="InterPro" id="IPR011990">
    <property type="entry name" value="TPR-like_helical_dom_sf"/>
</dbReference>
<sequence>MKERLVIACVLVAAAYMALPTETRLSTPIKPDGIPPASETPPSRIYKDASGREAHIATPLLDKFSYAGDADLCIELREMTKSNADAAEELLDACGNISTGSAAEISQKRIWLAMILGDADEEYTYSLSDNETDRNRRAVLAISMLRAALDAAAPDAAKEAFSALDSLWIANNASGASTGYYPPFLFGSAMKAESGEALLALCPLAGRTDCDRFVPSGMPKALEELGRWKSNETLLLRSAELLEREHKGIKDPDKEAELDFAEDFSATLGYANELNPGNGSAHARRGVKPLEEWLSKFENSTDERELRYIYSKLGTAYGRIASDTQQRTDAEKAVKFNSQAFEIARKLDKDGPSWENMANLGDDTLLLAELSQQEAGFQKALKLHRDAYAITEKQNSQDASAYMNMKLARTLQHYAKAELPSVPKNERIAMLDEAVNLAEGVKPLFEQTGTSLYLRMTNNVLAEAKAQLTSLHQSKLP</sequence>
<name>A0A3S0SKE7_9HYPH</name>
<dbReference type="EMBL" id="RIBW01000010">
    <property type="protein sequence ID" value="RUL99503.1"/>
    <property type="molecule type" value="Genomic_DNA"/>
</dbReference>
<dbReference type="Proteomes" id="UP000273611">
    <property type="component" value="Unassembled WGS sequence"/>
</dbReference>
<evidence type="ECO:0000313" key="1">
    <source>
        <dbReference type="EMBL" id="RUL99503.1"/>
    </source>
</evidence>
<proteinExistence type="predicted"/>
<organism evidence="1 2">
    <name type="scientific">Rhizobium anhuiense</name>
    <dbReference type="NCBI Taxonomy" id="1184720"/>
    <lineage>
        <taxon>Bacteria</taxon>
        <taxon>Pseudomonadati</taxon>
        <taxon>Pseudomonadota</taxon>
        <taxon>Alphaproteobacteria</taxon>
        <taxon>Hyphomicrobiales</taxon>
        <taxon>Rhizobiaceae</taxon>
        <taxon>Rhizobium/Agrobacterium group</taxon>
        <taxon>Rhizobium</taxon>
    </lineage>
</organism>
<dbReference type="Gene3D" id="1.25.40.10">
    <property type="entry name" value="Tetratricopeptide repeat domain"/>
    <property type="match status" value="1"/>
</dbReference>
<reference evidence="1 2" key="1">
    <citation type="journal article" date="2015" name="Int. J. Syst. Evol. Microbiol.">
        <title>Rhizobium anhuiense sp. nov., isolated from effective nodules of Vicia faba and Pisum sativum.</title>
        <authorList>
            <person name="Zhang Y.J."/>
            <person name="Zheng W.T."/>
            <person name="Everall I."/>
            <person name="Young J.P."/>
            <person name="Zhang X.X."/>
            <person name="Tian C.F."/>
            <person name="Sui X.H."/>
            <person name="Wang E.T."/>
            <person name="Chen W.X."/>
        </authorList>
    </citation>
    <scope>NUCLEOTIDE SEQUENCE [LARGE SCALE GENOMIC DNA]</scope>
    <source>
        <strain evidence="1 2">CCBAU 23252</strain>
    </source>
</reference>
<protein>
    <submittedName>
        <fullName evidence="1">Uncharacterized protein</fullName>
    </submittedName>
</protein>
<dbReference type="RefSeq" id="WP_047617107.1">
    <property type="nucleotide sequence ID" value="NZ_BMFI01000009.1"/>
</dbReference>
<evidence type="ECO:0000313" key="2">
    <source>
        <dbReference type="Proteomes" id="UP000273611"/>
    </source>
</evidence>
<gene>
    <name evidence="1" type="ORF">EEQ99_20770</name>
</gene>
<dbReference type="AlphaFoldDB" id="A0A3S0SKE7"/>
<comment type="caution">
    <text evidence="1">The sequence shown here is derived from an EMBL/GenBank/DDBJ whole genome shotgun (WGS) entry which is preliminary data.</text>
</comment>